<dbReference type="RefSeq" id="WP_092545036.1">
    <property type="nucleotide sequence ID" value="NZ_FOKV01000014.1"/>
</dbReference>
<dbReference type="AlphaFoldDB" id="A0A1I1N2N2"/>
<dbReference type="InterPro" id="IPR006102">
    <property type="entry name" value="Ig-like_GH2"/>
</dbReference>
<proteinExistence type="inferred from homology"/>
<feature type="domain" description="Glycoside hydrolase family 2 immunoglobulin-like beta-sandwich" evidence="5">
    <location>
        <begin position="192"/>
        <end position="293"/>
    </location>
</feature>
<dbReference type="SUPFAM" id="SSF51445">
    <property type="entry name" value="(Trans)glycosidases"/>
    <property type="match status" value="1"/>
</dbReference>
<dbReference type="InterPro" id="IPR051913">
    <property type="entry name" value="GH2_Domain-Containing"/>
</dbReference>
<reference evidence="11" key="1">
    <citation type="submission" date="2016-10" db="EMBL/GenBank/DDBJ databases">
        <authorList>
            <person name="Varghese N."/>
            <person name="Submissions S."/>
        </authorList>
    </citation>
    <scope>NUCLEOTIDE SEQUENCE [LARGE SCALE GENOMIC DNA]</scope>
    <source>
        <strain evidence="11">DSM 24499</strain>
    </source>
</reference>
<evidence type="ECO:0000256" key="4">
    <source>
        <dbReference type="SAM" id="SignalP"/>
    </source>
</evidence>
<evidence type="ECO:0000313" key="11">
    <source>
        <dbReference type="Proteomes" id="UP000199438"/>
    </source>
</evidence>
<keyword evidence="3" id="KW-0326">Glycosidase</keyword>
<dbReference type="Pfam" id="PF00703">
    <property type="entry name" value="Glyco_hydro_2"/>
    <property type="match status" value="1"/>
</dbReference>
<evidence type="ECO:0000256" key="1">
    <source>
        <dbReference type="ARBA" id="ARBA00007401"/>
    </source>
</evidence>
<evidence type="ECO:0000259" key="5">
    <source>
        <dbReference type="Pfam" id="PF00703"/>
    </source>
</evidence>
<dbReference type="STRING" id="1334022.SAMN04487907_1142"/>
<dbReference type="InterPro" id="IPR006101">
    <property type="entry name" value="Glyco_hydro_2"/>
</dbReference>
<dbReference type="Proteomes" id="UP000199438">
    <property type="component" value="Unassembled WGS sequence"/>
</dbReference>
<evidence type="ECO:0000256" key="2">
    <source>
        <dbReference type="ARBA" id="ARBA00022801"/>
    </source>
</evidence>
<evidence type="ECO:0000259" key="6">
    <source>
        <dbReference type="Pfam" id="PF02836"/>
    </source>
</evidence>
<dbReference type="InterPro" id="IPR040605">
    <property type="entry name" value="Glyco_hydro2_dom5"/>
</dbReference>
<dbReference type="GO" id="GO:0005975">
    <property type="term" value="P:carbohydrate metabolic process"/>
    <property type="evidence" value="ECO:0007669"/>
    <property type="project" value="InterPro"/>
</dbReference>
<dbReference type="Pfam" id="PF18565">
    <property type="entry name" value="Glyco_hydro2_C5"/>
    <property type="match status" value="1"/>
</dbReference>
<dbReference type="GO" id="GO:0004553">
    <property type="term" value="F:hydrolase activity, hydrolyzing O-glycosyl compounds"/>
    <property type="evidence" value="ECO:0007669"/>
    <property type="project" value="InterPro"/>
</dbReference>
<feature type="chain" id="PRO_5011686900" evidence="4">
    <location>
        <begin position="22"/>
        <end position="800"/>
    </location>
</feature>
<keyword evidence="2" id="KW-0378">Hydrolase</keyword>
<dbReference type="PROSITE" id="PS51257">
    <property type="entry name" value="PROKAR_LIPOPROTEIN"/>
    <property type="match status" value="1"/>
</dbReference>
<dbReference type="Gene3D" id="3.20.20.80">
    <property type="entry name" value="Glycosidases"/>
    <property type="match status" value="1"/>
</dbReference>
<dbReference type="InterPro" id="IPR036156">
    <property type="entry name" value="Beta-gal/glucu_dom_sf"/>
</dbReference>
<feature type="domain" description="Glycoside hydrolase family 2" evidence="9">
    <location>
        <begin position="693"/>
        <end position="793"/>
    </location>
</feature>
<organism evidence="10 11">
    <name type="scientific">Zunongwangia mangrovi</name>
    <dbReference type="NCBI Taxonomy" id="1334022"/>
    <lineage>
        <taxon>Bacteria</taxon>
        <taxon>Pseudomonadati</taxon>
        <taxon>Bacteroidota</taxon>
        <taxon>Flavobacteriia</taxon>
        <taxon>Flavobacteriales</taxon>
        <taxon>Flavobacteriaceae</taxon>
        <taxon>Zunongwangia</taxon>
    </lineage>
</organism>
<dbReference type="EMBL" id="FOKV01000014">
    <property type="protein sequence ID" value="SFC91924.1"/>
    <property type="molecule type" value="Genomic_DNA"/>
</dbReference>
<name>A0A1I1N2N2_9FLAO</name>
<dbReference type="Gene3D" id="2.60.120.260">
    <property type="entry name" value="Galactose-binding domain-like"/>
    <property type="match status" value="1"/>
</dbReference>
<dbReference type="InterPro" id="IPR013783">
    <property type="entry name" value="Ig-like_fold"/>
</dbReference>
<feature type="domain" description="DUF4982" evidence="8">
    <location>
        <begin position="621"/>
        <end position="676"/>
    </location>
</feature>
<comment type="similarity">
    <text evidence="1">Belongs to the glycosyl hydrolase 2 family.</text>
</comment>
<dbReference type="InterPro" id="IPR006103">
    <property type="entry name" value="Glyco_hydro_2_cat"/>
</dbReference>
<sequence>MSKLFSLFLLCLLFFSCQSDKNFIKNKHLFDDGWKFFLGDTSNAVSTNFNDENWRSVSLPHDWSIESAPDISEPSKGDGGYYPNGVGWYRKTFSAPEDWSDKKLNIYFEGVYMNAEVYLNEKKLGIQPYGYTSFSFDLTPYLQIGKKNTIAVRVNNSEQKNSRWYSGSGIYRHVWLNVTNDVHISQWGLKIATPSVSKESATVNVISLIKNESNESRKINIKYQVQFEGDAIAESENSEIIIQPNEEYEVEQKFEINNPLLWHPDSPELYNLEVRLFENSNLIDNKEETFGIRDLKFSAVDGFELNGKKTVLYGGNVHHDNGSLGAAAYDRAEIRKVKLLKEAGFNAVRTSHNPPSETFLYACDSLGLLVIDEAFDGWKVQKNTHDYAKYFEKWWKHDVQSMVLRDQNHPSIIMWSIGNEIIERKSPEAVETARKLSDAVKEIDTTRPVTSAMTTWDNDWEIFDPLMAEHDVAGYNYQLFRAEEDHSRKPSRIILQTESYPNKAFFNWNLVRKHDYIVGDFVWTAMDYLGESGIGQYYYPGEPAGEHWAGDHFPWHGAYCGDINLIGQRKPISHYRSMLFNGEEKLYMAVQEPNPEEGNIQLTSWAVWPTWESWTWPEHIGENLKVEVYSKYPNLKLFLNDSLVGEDSNSIENEFKTIFEVPYESGVLRVIGYDDDSNKESFELKTAAKPARIALSADRTKLDANGRDLSFVDVVITDKQGVLNPNANNLLHFELEGPGEIIAVDNASLKFTGKYSSKSRKAWKGRAMVIVKSNKEPGTIKLKVNSNKLESNFIEIETGI</sequence>
<dbReference type="InterPro" id="IPR006104">
    <property type="entry name" value="Glyco_hydro_2_N"/>
</dbReference>
<dbReference type="InterPro" id="IPR008979">
    <property type="entry name" value="Galactose-bd-like_sf"/>
</dbReference>
<evidence type="ECO:0000259" key="8">
    <source>
        <dbReference type="Pfam" id="PF16355"/>
    </source>
</evidence>
<feature type="signal peptide" evidence="4">
    <location>
        <begin position="1"/>
        <end position="21"/>
    </location>
</feature>
<dbReference type="SUPFAM" id="SSF49785">
    <property type="entry name" value="Galactose-binding domain-like"/>
    <property type="match status" value="1"/>
</dbReference>
<dbReference type="Pfam" id="PF02837">
    <property type="entry name" value="Glyco_hydro_2_N"/>
    <property type="match status" value="1"/>
</dbReference>
<keyword evidence="4" id="KW-0732">Signal</keyword>
<dbReference type="Pfam" id="PF02836">
    <property type="entry name" value="Glyco_hydro_2_C"/>
    <property type="match status" value="1"/>
</dbReference>
<dbReference type="OrthoDB" id="9801077at2"/>
<dbReference type="Pfam" id="PF16355">
    <property type="entry name" value="DUF4982"/>
    <property type="match status" value="1"/>
</dbReference>
<feature type="domain" description="Glycoside hydrolase family 2 catalytic" evidence="6">
    <location>
        <begin position="303"/>
        <end position="498"/>
    </location>
</feature>
<dbReference type="PANTHER" id="PTHR42732">
    <property type="entry name" value="BETA-GALACTOSIDASE"/>
    <property type="match status" value="1"/>
</dbReference>
<keyword evidence="11" id="KW-1185">Reference proteome</keyword>
<feature type="domain" description="Glycosyl hydrolases family 2 sugar binding" evidence="7">
    <location>
        <begin position="34"/>
        <end position="176"/>
    </location>
</feature>
<protein>
    <submittedName>
        <fullName evidence="10">Beta-galactosidase</fullName>
    </submittedName>
</protein>
<dbReference type="SUPFAM" id="SSF49303">
    <property type="entry name" value="beta-Galactosidase/glucuronidase domain"/>
    <property type="match status" value="1"/>
</dbReference>
<dbReference type="PRINTS" id="PR00132">
    <property type="entry name" value="GLHYDRLASE2"/>
</dbReference>
<evidence type="ECO:0000313" key="10">
    <source>
        <dbReference type="EMBL" id="SFC91924.1"/>
    </source>
</evidence>
<dbReference type="Gene3D" id="2.60.40.10">
    <property type="entry name" value="Immunoglobulins"/>
    <property type="match status" value="3"/>
</dbReference>
<accession>A0A1I1N2N2</accession>
<evidence type="ECO:0000256" key="3">
    <source>
        <dbReference type="ARBA" id="ARBA00023295"/>
    </source>
</evidence>
<evidence type="ECO:0000259" key="9">
    <source>
        <dbReference type="Pfam" id="PF18565"/>
    </source>
</evidence>
<dbReference type="InterPro" id="IPR017853">
    <property type="entry name" value="GH"/>
</dbReference>
<dbReference type="InterPro" id="IPR032311">
    <property type="entry name" value="DUF4982"/>
</dbReference>
<dbReference type="PANTHER" id="PTHR42732:SF1">
    <property type="entry name" value="BETA-MANNOSIDASE"/>
    <property type="match status" value="1"/>
</dbReference>
<gene>
    <name evidence="10" type="ORF">SAMN04487907_1142</name>
</gene>
<evidence type="ECO:0000259" key="7">
    <source>
        <dbReference type="Pfam" id="PF02837"/>
    </source>
</evidence>